<keyword evidence="3" id="KW-0132">Cell division</keyword>
<keyword evidence="2" id="KW-0812">Transmembrane</keyword>
<dbReference type="GeneID" id="57971311"/>
<keyword evidence="2" id="KW-0472">Membrane</keyword>
<evidence type="ECO:0000313" key="5">
    <source>
        <dbReference type="Proteomes" id="UP001203136"/>
    </source>
</evidence>
<protein>
    <submittedName>
        <fullName evidence="3">Cell division protein FtsL</fullName>
    </submittedName>
</protein>
<dbReference type="EMBL" id="JAQLGM010000030">
    <property type="protein sequence ID" value="MDB2001043.1"/>
    <property type="molecule type" value="Genomic_DNA"/>
</dbReference>
<dbReference type="GO" id="GO:0051301">
    <property type="term" value="P:cell division"/>
    <property type="evidence" value="ECO:0007669"/>
    <property type="project" value="UniProtKB-KW"/>
</dbReference>
<evidence type="ECO:0000313" key="3">
    <source>
        <dbReference type="EMBL" id="MCK0085493.1"/>
    </source>
</evidence>
<dbReference type="AlphaFoldDB" id="A0AAW6AZ56"/>
<dbReference type="EMBL" id="JAINVB010000001">
    <property type="protein sequence ID" value="MCK0085493.1"/>
    <property type="molecule type" value="Genomic_DNA"/>
</dbReference>
<accession>A0AAW6AZ56</accession>
<dbReference type="Proteomes" id="UP001203136">
    <property type="component" value="Unassembled WGS sequence"/>
</dbReference>
<feature type="coiled-coil region" evidence="1">
    <location>
        <begin position="85"/>
        <end position="119"/>
    </location>
</feature>
<comment type="caution">
    <text evidence="3">The sequence shown here is derived from an EMBL/GenBank/DDBJ whole genome shotgun (WGS) entry which is preliminary data.</text>
</comment>
<evidence type="ECO:0000313" key="4">
    <source>
        <dbReference type="EMBL" id="MDB2001043.1"/>
    </source>
</evidence>
<feature type="transmembrane region" description="Helical" evidence="2">
    <location>
        <begin position="60"/>
        <end position="79"/>
    </location>
</feature>
<name>A0AAW6AZ56_CLOSY</name>
<keyword evidence="3" id="KW-0131">Cell cycle</keyword>
<keyword evidence="2" id="KW-1133">Transmembrane helix</keyword>
<sequence length="160" mass="18791">MAARRRHPEYAGTYVDGNTVRKVNRTTPQTKPERRVQDDYKRSHVVRRNRDKALYMDGPYVFALTIAAVITLFLCMNYLHIQASITSRINNIETLELKLEHLKSENDALQTRIDTYVDLDHVFKVATEELGMVYANKNQILLYNKTESEYVRQYEDIPKH</sequence>
<dbReference type="Proteomes" id="UP001300871">
    <property type="component" value="Unassembled WGS sequence"/>
</dbReference>
<gene>
    <name evidence="3" type="ORF">K5I21_06325</name>
    <name evidence="4" type="ORF">PM006_12610</name>
</gene>
<keyword evidence="1" id="KW-0175">Coiled coil</keyword>
<proteinExistence type="predicted"/>
<dbReference type="RefSeq" id="WP_003503611.1">
    <property type="nucleotide sequence ID" value="NZ_BAABZD010000001.1"/>
</dbReference>
<organism evidence="3 5">
    <name type="scientific">Clostridium symbiosum</name>
    <name type="common">Bacteroides symbiosus</name>
    <dbReference type="NCBI Taxonomy" id="1512"/>
    <lineage>
        <taxon>Bacteria</taxon>
        <taxon>Bacillati</taxon>
        <taxon>Bacillota</taxon>
        <taxon>Clostridia</taxon>
        <taxon>Lachnospirales</taxon>
        <taxon>Lachnospiraceae</taxon>
        <taxon>Otoolea</taxon>
    </lineage>
</organism>
<reference evidence="4" key="2">
    <citation type="submission" date="2023-01" db="EMBL/GenBank/DDBJ databases">
        <title>Human gut microbiome strain richness.</title>
        <authorList>
            <person name="Chen-Liaw A."/>
        </authorList>
    </citation>
    <scope>NUCLEOTIDE SEQUENCE</scope>
    <source>
        <strain evidence="4">B1_m1001713B170214d0_201011</strain>
    </source>
</reference>
<evidence type="ECO:0000256" key="1">
    <source>
        <dbReference type="SAM" id="Coils"/>
    </source>
</evidence>
<reference evidence="3" key="1">
    <citation type="journal article" date="2022" name="Cell Host Microbe">
        <title>Colonization of the live biotherapeutic product VE303 and modulation of the microbiota and metabolites in healthy volunteers.</title>
        <authorList>
            <person name="Dsouza M."/>
            <person name="Menon R."/>
            <person name="Crossette E."/>
            <person name="Bhattarai S.K."/>
            <person name="Schneider J."/>
            <person name="Kim Y.G."/>
            <person name="Reddy S."/>
            <person name="Caballero S."/>
            <person name="Felix C."/>
            <person name="Cornacchione L."/>
            <person name="Hendrickson J."/>
            <person name="Watson A.R."/>
            <person name="Minot S.S."/>
            <person name="Greenfield N."/>
            <person name="Schopf L."/>
            <person name="Szabady R."/>
            <person name="Patarroyo J."/>
            <person name="Smith W."/>
            <person name="Harrison P."/>
            <person name="Kuijper E.J."/>
            <person name="Kelly C.P."/>
            <person name="Olle B."/>
            <person name="Bobilev D."/>
            <person name="Silber J.L."/>
            <person name="Bucci V."/>
            <person name="Roberts B."/>
            <person name="Faith J."/>
            <person name="Norman J.M."/>
        </authorList>
    </citation>
    <scope>NUCLEOTIDE SEQUENCE</scope>
    <source>
        <strain evidence="3">VE303-04</strain>
    </source>
</reference>
<evidence type="ECO:0000256" key="2">
    <source>
        <dbReference type="SAM" id="Phobius"/>
    </source>
</evidence>